<dbReference type="InterPro" id="IPR036396">
    <property type="entry name" value="Cyt_P450_sf"/>
</dbReference>
<dbReference type="EMBL" id="JANAWD010000282">
    <property type="protein sequence ID" value="KAJ3482243.1"/>
    <property type="molecule type" value="Genomic_DNA"/>
</dbReference>
<protein>
    <recommendedName>
        <fullName evidence="12">Cytochrome P450</fullName>
    </recommendedName>
</protein>
<dbReference type="SUPFAM" id="SSF48264">
    <property type="entry name" value="Cytochrome P450"/>
    <property type="match status" value="1"/>
</dbReference>
<evidence type="ECO:0000256" key="4">
    <source>
        <dbReference type="ARBA" id="ARBA00022617"/>
    </source>
</evidence>
<dbReference type="InterPro" id="IPR050121">
    <property type="entry name" value="Cytochrome_P450_monoxygenase"/>
</dbReference>
<evidence type="ECO:0000256" key="8">
    <source>
        <dbReference type="ARBA" id="ARBA00023033"/>
    </source>
</evidence>
<name>A0AAD5V1J4_9APHY</name>
<comment type="caution">
    <text evidence="10">The sequence shown here is derived from an EMBL/GenBank/DDBJ whole genome shotgun (WGS) entry which is preliminary data.</text>
</comment>
<dbReference type="AlphaFoldDB" id="A0AAD5V1J4"/>
<dbReference type="GO" id="GO:0005506">
    <property type="term" value="F:iron ion binding"/>
    <property type="evidence" value="ECO:0007669"/>
    <property type="project" value="InterPro"/>
</dbReference>
<comment type="similarity">
    <text evidence="3">Belongs to the cytochrome P450 family.</text>
</comment>
<dbReference type="CDD" id="cd11069">
    <property type="entry name" value="CYP_FUM15-like"/>
    <property type="match status" value="1"/>
</dbReference>
<dbReference type="InterPro" id="IPR002403">
    <property type="entry name" value="Cyt_P450_E_grp-IV"/>
</dbReference>
<evidence type="ECO:0000256" key="6">
    <source>
        <dbReference type="ARBA" id="ARBA00023002"/>
    </source>
</evidence>
<keyword evidence="7 9" id="KW-0408">Iron</keyword>
<dbReference type="GO" id="GO:0020037">
    <property type="term" value="F:heme binding"/>
    <property type="evidence" value="ECO:0007669"/>
    <property type="project" value="InterPro"/>
</dbReference>
<evidence type="ECO:0008006" key="12">
    <source>
        <dbReference type="Google" id="ProtNLM"/>
    </source>
</evidence>
<dbReference type="PANTHER" id="PTHR24305:SF166">
    <property type="entry name" value="CYTOCHROME P450 12A4, MITOCHONDRIAL-RELATED"/>
    <property type="match status" value="1"/>
</dbReference>
<keyword evidence="4 9" id="KW-0349">Heme</keyword>
<evidence type="ECO:0000256" key="9">
    <source>
        <dbReference type="PIRSR" id="PIRSR602403-1"/>
    </source>
</evidence>
<gene>
    <name evidence="10" type="ORF">NLI96_g7112</name>
</gene>
<comment type="cofactor">
    <cofactor evidence="1 9">
        <name>heme</name>
        <dbReference type="ChEBI" id="CHEBI:30413"/>
    </cofactor>
</comment>
<keyword evidence="8" id="KW-0503">Monooxygenase</keyword>
<accession>A0AAD5V1J4</accession>
<dbReference type="Proteomes" id="UP001212997">
    <property type="component" value="Unassembled WGS sequence"/>
</dbReference>
<dbReference type="PRINTS" id="PR00465">
    <property type="entry name" value="EP450IV"/>
</dbReference>
<sequence>MTHSDEYRKPEVTRIIVTRVFGEGILFVEGEAHRKQNPAFGYAQIRDLTSLFLEKSTQLRDIWANSVQEKGDDWTRIDVLPDISRMTLDVIGLAGFGYEFNALNPSGEVNPLSQALNEILGSAGGTSIVGAMAGLVPGFQYLPTKAAREINAARKKMMQIGSELVAERKAYILATAGEKNVKVSDSGFEGRDLLTLLMKANMASDIPESQRLRDEDVVAQIPTFFVAGHETTSSAVTWCLYALSSNTRVQQKLREELMTMPNDMPSMDELMTLPYLDLVLRETLRLFPPVTATIRQATKEDFIPLNKPFTDKYGEVHDTIKVGAGDQIVIPIVALHRMKEIWGEDADEFKPERWECIPEAVSSIPGVWGNIFSFIGGARGCIGYRFSLIEFKALLFTLLRALEFNLAVPADDIARRTAVLMRPVVKSEAEKGNQMPLLIRPVRC</sequence>
<evidence type="ECO:0000256" key="5">
    <source>
        <dbReference type="ARBA" id="ARBA00022723"/>
    </source>
</evidence>
<evidence type="ECO:0000256" key="7">
    <source>
        <dbReference type="ARBA" id="ARBA00023004"/>
    </source>
</evidence>
<reference evidence="10" key="1">
    <citation type="submission" date="2022-07" db="EMBL/GenBank/DDBJ databases">
        <title>Genome Sequence of Physisporinus lineatus.</title>
        <authorList>
            <person name="Buettner E."/>
        </authorList>
    </citation>
    <scope>NUCLEOTIDE SEQUENCE</scope>
    <source>
        <strain evidence="10">VT162</strain>
    </source>
</reference>
<evidence type="ECO:0000313" key="11">
    <source>
        <dbReference type="Proteomes" id="UP001212997"/>
    </source>
</evidence>
<evidence type="ECO:0000256" key="3">
    <source>
        <dbReference type="ARBA" id="ARBA00010617"/>
    </source>
</evidence>
<dbReference type="Gene3D" id="1.10.630.10">
    <property type="entry name" value="Cytochrome P450"/>
    <property type="match status" value="1"/>
</dbReference>
<keyword evidence="11" id="KW-1185">Reference proteome</keyword>
<dbReference type="PANTHER" id="PTHR24305">
    <property type="entry name" value="CYTOCHROME P450"/>
    <property type="match status" value="1"/>
</dbReference>
<evidence type="ECO:0000256" key="1">
    <source>
        <dbReference type="ARBA" id="ARBA00001971"/>
    </source>
</evidence>
<keyword evidence="6" id="KW-0560">Oxidoreductase</keyword>
<dbReference type="Pfam" id="PF00067">
    <property type="entry name" value="p450"/>
    <property type="match status" value="1"/>
</dbReference>
<evidence type="ECO:0000256" key="2">
    <source>
        <dbReference type="ARBA" id="ARBA00005179"/>
    </source>
</evidence>
<dbReference type="InterPro" id="IPR001128">
    <property type="entry name" value="Cyt_P450"/>
</dbReference>
<evidence type="ECO:0000313" key="10">
    <source>
        <dbReference type="EMBL" id="KAJ3482243.1"/>
    </source>
</evidence>
<dbReference type="PRINTS" id="PR00385">
    <property type="entry name" value="P450"/>
</dbReference>
<keyword evidence="5 9" id="KW-0479">Metal-binding</keyword>
<proteinExistence type="inferred from homology"/>
<organism evidence="10 11">
    <name type="scientific">Meripilus lineatus</name>
    <dbReference type="NCBI Taxonomy" id="2056292"/>
    <lineage>
        <taxon>Eukaryota</taxon>
        <taxon>Fungi</taxon>
        <taxon>Dikarya</taxon>
        <taxon>Basidiomycota</taxon>
        <taxon>Agaricomycotina</taxon>
        <taxon>Agaricomycetes</taxon>
        <taxon>Polyporales</taxon>
        <taxon>Meripilaceae</taxon>
        <taxon>Meripilus</taxon>
    </lineage>
</organism>
<dbReference type="GO" id="GO:0004497">
    <property type="term" value="F:monooxygenase activity"/>
    <property type="evidence" value="ECO:0007669"/>
    <property type="project" value="UniProtKB-KW"/>
</dbReference>
<feature type="binding site" description="axial binding residue" evidence="9">
    <location>
        <position position="381"/>
    </location>
    <ligand>
        <name>heme</name>
        <dbReference type="ChEBI" id="CHEBI:30413"/>
    </ligand>
    <ligandPart>
        <name>Fe</name>
        <dbReference type="ChEBI" id="CHEBI:18248"/>
    </ligandPart>
</feature>
<dbReference type="GO" id="GO:0016705">
    <property type="term" value="F:oxidoreductase activity, acting on paired donors, with incorporation or reduction of molecular oxygen"/>
    <property type="evidence" value="ECO:0007669"/>
    <property type="project" value="InterPro"/>
</dbReference>
<comment type="pathway">
    <text evidence="2">Secondary metabolite biosynthesis.</text>
</comment>